<dbReference type="RefSeq" id="XP_012184881.1">
    <property type="nucleotide sequence ID" value="XM_012329491.1"/>
</dbReference>
<protein>
    <recommendedName>
        <fullName evidence="3">NAD-dependent epimerase/dehydratase domain-containing protein</fullName>
    </recommendedName>
</protein>
<feature type="domain" description="NAD-dependent epimerase/dehydratase" evidence="3">
    <location>
        <begin position="10"/>
        <end position="133"/>
    </location>
</feature>
<evidence type="ECO:0000313" key="5">
    <source>
        <dbReference type="Proteomes" id="UP000006352"/>
    </source>
</evidence>
<name>J4GFN3_9APHY</name>
<dbReference type="Gene3D" id="3.40.50.720">
    <property type="entry name" value="NAD(P)-binding Rossmann-like Domain"/>
    <property type="match status" value="1"/>
</dbReference>
<comment type="similarity">
    <text evidence="2">Belongs to the NAD(P)-dependent epimerase/dehydratase family. Dihydroflavonol-4-reductase subfamily.</text>
</comment>
<dbReference type="AlphaFoldDB" id="J4GFN3"/>
<dbReference type="GO" id="GO:0016616">
    <property type="term" value="F:oxidoreductase activity, acting on the CH-OH group of donors, NAD or NADP as acceptor"/>
    <property type="evidence" value="ECO:0007669"/>
    <property type="project" value="TreeGrafter"/>
</dbReference>
<sequence>MPVLAPNSLVVITGITGYIGSHIGIVALQAGHRVRGTVRSLARSQDVRNVYAAHGVDVSKLTFALVDDLASEAQLAAALEDADGIIHVALAGGVPSIDDKAPQDAVNAARAILQVAARLSSVKRIVFTSSSSAAYLPIPGFMEDHMTDETWCDSAIEYFQHPPGGGKGDELWEATRYNATKALSERAAWAWVAENKPAFEISTVLPNACFGPVLMGAPRSTAAWIAAILSNQAAFTQRYPPDWFVDVRDVARLHVLALTEPELSGRRLWATAAPFGWNEMFAIFRKHFPQVQVPEDIPGVQGEPAKFTIENEVGRKALGEWTSLEKSIVDTAKSIGY</sequence>
<reference evidence="4 5" key="1">
    <citation type="journal article" date="2012" name="Appl. Environ. Microbiol.">
        <title>Short-read sequencing for genomic analysis of the brown rot fungus Fibroporia radiculosa.</title>
        <authorList>
            <person name="Tang J.D."/>
            <person name="Perkins A.D."/>
            <person name="Sonstegard T.S."/>
            <person name="Schroeder S.G."/>
            <person name="Burgess S.C."/>
            <person name="Diehl S.V."/>
        </authorList>
    </citation>
    <scope>NUCLEOTIDE SEQUENCE [LARGE SCALE GENOMIC DNA]</scope>
    <source>
        <strain evidence="4 5">TFFH 294</strain>
    </source>
</reference>
<gene>
    <name evidence="4" type="ORF">FIBRA_07826</name>
</gene>
<dbReference type="SUPFAM" id="SSF51735">
    <property type="entry name" value="NAD(P)-binding Rossmann-fold domains"/>
    <property type="match status" value="1"/>
</dbReference>
<dbReference type="OrthoDB" id="2735536at2759"/>
<dbReference type="EMBL" id="HE797197">
    <property type="protein sequence ID" value="CCM05598.1"/>
    <property type="molecule type" value="Genomic_DNA"/>
</dbReference>
<evidence type="ECO:0000256" key="1">
    <source>
        <dbReference type="ARBA" id="ARBA00023002"/>
    </source>
</evidence>
<evidence type="ECO:0000259" key="3">
    <source>
        <dbReference type="Pfam" id="PF01370"/>
    </source>
</evidence>
<dbReference type="InParanoid" id="J4GFN3"/>
<dbReference type="InterPro" id="IPR050425">
    <property type="entry name" value="NAD(P)_dehydrat-like"/>
</dbReference>
<accession>J4GFN3</accession>
<dbReference type="InterPro" id="IPR036291">
    <property type="entry name" value="NAD(P)-bd_dom_sf"/>
</dbReference>
<dbReference type="PANTHER" id="PTHR10366">
    <property type="entry name" value="NAD DEPENDENT EPIMERASE/DEHYDRATASE"/>
    <property type="match status" value="1"/>
</dbReference>
<dbReference type="PANTHER" id="PTHR10366:SF562">
    <property type="entry name" value="ALDEHYDE REDUCTASE II (AFU_ORTHOLOGUE AFUA_1G11360)"/>
    <property type="match status" value="1"/>
</dbReference>
<dbReference type="Proteomes" id="UP000006352">
    <property type="component" value="Unassembled WGS sequence"/>
</dbReference>
<dbReference type="HOGENOM" id="CLU_007383_9_2_1"/>
<dbReference type="InterPro" id="IPR001509">
    <property type="entry name" value="Epimerase_deHydtase"/>
</dbReference>
<dbReference type="STRING" id="599839.J4GFN3"/>
<evidence type="ECO:0000313" key="4">
    <source>
        <dbReference type="EMBL" id="CCM05598.1"/>
    </source>
</evidence>
<dbReference type="GeneID" id="24100509"/>
<proteinExistence type="inferred from homology"/>
<keyword evidence="1" id="KW-0560">Oxidoreductase</keyword>
<dbReference type="Pfam" id="PF01370">
    <property type="entry name" value="Epimerase"/>
    <property type="match status" value="1"/>
</dbReference>
<keyword evidence="5" id="KW-1185">Reference proteome</keyword>
<organism evidence="4 5">
    <name type="scientific">Fibroporia radiculosa</name>
    <dbReference type="NCBI Taxonomy" id="599839"/>
    <lineage>
        <taxon>Eukaryota</taxon>
        <taxon>Fungi</taxon>
        <taxon>Dikarya</taxon>
        <taxon>Basidiomycota</taxon>
        <taxon>Agaricomycotina</taxon>
        <taxon>Agaricomycetes</taxon>
        <taxon>Polyporales</taxon>
        <taxon>Fibroporiaceae</taxon>
        <taxon>Fibroporia</taxon>
    </lineage>
</organism>
<evidence type="ECO:0000256" key="2">
    <source>
        <dbReference type="ARBA" id="ARBA00023445"/>
    </source>
</evidence>